<dbReference type="EC" id="3.4.21.53" evidence="1"/>
<dbReference type="Gene3D" id="2.30.42.10">
    <property type="match status" value="1"/>
</dbReference>
<dbReference type="InterPro" id="IPR036034">
    <property type="entry name" value="PDZ_sf"/>
</dbReference>
<evidence type="ECO:0000256" key="1">
    <source>
        <dbReference type="PROSITE-ProRule" id="PRU01122"/>
    </source>
</evidence>
<dbReference type="RefSeq" id="WP_078499279.1">
    <property type="nucleotide sequence ID" value="NZ_MSZX01000005.1"/>
</dbReference>
<feature type="domain" description="Lon proteolytic" evidence="3">
    <location>
        <begin position="242"/>
        <end position="343"/>
    </location>
</feature>
<keyword evidence="1" id="KW-0720">Serine protease</keyword>
<keyword evidence="5" id="KW-1185">Reference proteome</keyword>
<organism evidence="4 5">
    <name type="scientific">Paenibacillus selenitireducens</name>
    <dbReference type="NCBI Taxonomy" id="1324314"/>
    <lineage>
        <taxon>Bacteria</taxon>
        <taxon>Bacillati</taxon>
        <taxon>Bacillota</taxon>
        <taxon>Bacilli</taxon>
        <taxon>Bacillales</taxon>
        <taxon>Paenibacillaceae</taxon>
        <taxon>Paenibacillus</taxon>
    </lineage>
</organism>
<keyword evidence="2" id="KW-0472">Membrane</keyword>
<dbReference type="EMBL" id="MSZX01000005">
    <property type="protein sequence ID" value="OPA77536.1"/>
    <property type="molecule type" value="Genomic_DNA"/>
</dbReference>
<keyword evidence="1" id="KW-0645">Protease</keyword>
<feature type="active site" evidence="1">
    <location>
        <position position="292"/>
    </location>
</feature>
<dbReference type="Gene3D" id="3.30.230.10">
    <property type="match status" value="1"/>
</dbReference>
<dbReference type="GO" id="GO:0004176">
    <property type="term" value="F:ATP-dependent peptidase activity"/>
    <property type="evidence" value="ECO:0007669"/>
    <property type="project" value="UniProtKB-UniRule"/>
</dbReference>
<dbReference type="GO" id="GO:0006508">
    <property type="term" value="P:proteolysis"/>
    <property type="evidence" value="ECO:0007669"/>
    <property type="project" value="UniProtKB-KW"/>
</dbReference>
<comment type="caution">
    <text evidence="4">The sequence shown here is derived from an EMBL/GenBank/DDBJ whole genome shotgun (WGS) entry which is preliminary data.</text>
</comment>
<gene>
    <name evidence="4" type="ORF">BVG16_13895</name>
</gene>
<dbReference type="InterPro" id="IPR008269">
    <property type="entry name" value="Lon_proteolytic"/>
</dbReference>
<comment type="similarity">
    <text evidence="1">Belongs to the peptidase S16 family.</text>
</comment>
<dbReference type="SUPFAM" id="SSF54211">
    <property type="entry name" value="Ribosomal protein S5 domain 2-like"/>
    <property type="match status" value="1"/>
</dbReference>
<dbReference type="InterPro" id="IPR001478">
    <property type="entry name" value="PDZ"/>
</dbReference>
<keyword evidence="2" id="KW-1133">Transmembrane helix</keyword>
<feature type="active site" evidence="1">
    <location>
        <position position="247"/>
    </location>
</feature>
<dbReference type="AlphaFoldDB" id="A0A1T2XCX4"/>
<evidence type="ECO:0000256" key="2">
    <source>
        <dbReference type="SAM" id="Phobius"/>
    </source>
</evidence>
<evidence type="ECO:0000313" key="4">
    <source>
        <dbReference type="EMBL" id="OPA77536.1"/>
    </source>
</evidence>
<dbReference type="GO" id="GO:0005524">
    <property type="term" value="F:ATP binding"/>
    <property type="evidence" value="ECO:0007669"/>
    <property type="project" value="InterPro"/>
</dbReference>
<keyword evidence="2" id="KW-0812">Transmembrane</keyword>
<proteinExistence type="inferred from homology"/>
<dbReference type="SUPFAM" id="SSF50156">
    <property type="entry name" value="PDZ domain-like"/>
    <property type="match status" value="1"/>
</dbReference>
<dbReference type="GO" id="GO:0030163">
    <property type="term" value="P:protein catabolic process"/>
    <property type="evidence" value="ECO:0007669"/>
    <property type="project" value="InterPro"/>
</dbReference>
<dbReference type="PROSITE" id="PS51786">
    <property type="entry name" value="LON_PROTEOLYTIC"/>
    <property type="match status" value="1"/>
</dbReference>
<dbReference type="OrthoDB" id="2356897at2"/>
<feature type="transmembrane region" description="Helical" evidence="2">
    <location>
        <begin position="16"/>
        <end position="40"/>
    </location>
</feature>
<sequence length="348" mass="38596">MDSYNRKAARNSNLKLLTYMFGLIIVIYVLVFLPTPYVIYEPGSAEDIKPFVSVKNGDTEEKGTFMLTTVLRKKANVALMLGSVLDKNEQLAKENLGGRTEQEYATEQIFNMSNSQTNAIVSAYVHAKIPFDIKMDKLVIIYNNPKLATKNDFQSGDQLLSLDGVTFKEYDELINLLKTKKVGDVLKGKVLRNKKETDVTVELIALKDEKGNTRPGMGVNFGIEQKVVPRDSDKEIEFKLKDIGGPSAGLMFTLELYNQLTPGDLSKGYRIAGTGTMSPDGTVGPIGGIPHKIVAADREKADIFFAPAQNYDEAKKKYDTMKTDMKLVKVSTVDEALKYLEALPVKGK</sequence>
<dbReference type="PANTHER" id="PTHR10046">
    <property type="entry name" value="ATP DEPENDENT LON PROTEASE FAMILY MEMBER"/>
    <property type="match status" value="1"/>
</dbReference>
<dbReference type="Proteomes" id="UP000190188">
    <property type="component" value="Unassembled WGS sequence"/>
</dbReference>
<dbReference type="Pfam" id="PF13180">
    <property type="entry name" value="PDZ_2"/>
    <property type="match status" value="1"/>
</dbReference>
<evidence type="ECO:0000313" key="5">
    <source>
        <dbReference type="Proteomes" id="UP000190188"/>
    </source>
</evidence>
<dbReference type="Pfam" id="PF05362">
    <property type="entry name" value="Lon_C"/>
    <property type="match status" value="1"/>
</dbReference>
<comment type="catalytic activity">
    <reaction evidence="1">
        <text>Hydrolysis of proteins in presence of ATP.</text>
        <dbReference type="EC" id="3.4.21.53"/>
    </reaction>
</comment>
<dbReference type="STRING" id="1324314.BVG16_13895"/>
<dbReference type="InterPro" id="IPR020568">
    <property type="entry name" value="Ribosomal_Su5_D2-typ_SF"/>
</dbReference>
<evidence type="ECO:0000259" key="3">
    <source>
        <dbReference type="PROSITE" id="PS51786"/>
    </source>
</evidence>
<dbReference type="InterPro" id="IPR027065">
    <property type="entry name" value="Lon_Prtase"/>
</dbReference>
<reference evidence="4 5" key="1">
    <citation type="submission" date="2017-01" db="EMBL/GenBank/DDBJ databases">
        <title>Genome analysis of Paenibacillus selenitrireducens ES3-24.</title>
        <authorList>
            <person name="Xu D."/>
            <person name="Yao R."/>
            <person name="Zheng S."/>
        </authorList>
    </citation>
    <scope>NUCLEOTIDE SEQUENCE [LARGE SCALE GENOMIC DNA]</scope>
    <source>
        <strain evidence="4 5">ES3-24</strain>
    </source>
</reference>
<keyword evidence="1" id="KW-0378">Hydrolase</keyword>
<dbReference type="InterPro" id="IPR014721">
    <property type="entry name" value="Ribsml_uS5_D2-typ_fold_subgr"/>
</dbReference>
<dbReference type="GO" id="GO:0004252">
    <property type="term" value="F:serine-type endopeptidase activity"/>
    <property type="evidence" value="ECO:0007669"/>
    <property type="project" value="UniProtKB-UniRule"/>
</dbReference>
<name>A0A1T2XCX4_9BACL</name>
<accession>A0A1T2XCX4</accession>
<protein>
    <recommendedName>
        <fullName evidence="1">endopeptidase La</fullName>
        <ecNumber evidence="1">3.4.21.53</ecNumber>
    </recommendedName>
</protein>